<dbReference type="AlphaFoldDB" id="A0A5N3V9H6"/>
<dbReference type="PANTHER" id="PTHR36860:SF1">
    <property type="entry name" value="TESTIS-EXPRESSED PROTEIN 35"/>
    <property type="match status" value="1"/>
</dbReference>
<dbReference type="PANTHER" id="PTHR36860">
    <property type="entry name" value="TESTIS-EXPRESSED PROTEIN 35"/>
    <property type="match status" value="1"/>
</dbReference>
<dbReference type="EMBL" id="VCEA01000003">
    <property type="protein sequence ID" value="KAB0345775.1"/>
    <property type="molecule type" value="Genomic_DNA"/>
</dbReference>
<evidence type="ECO:0000313" key="1">
    <source>
        <dbReference type="EMBL" id="KAB0345775.1"/>
    </source>
</evidence>
<comment type="caution">
    <text evidence="1">The sequence shown here is derived from an EMBL/GenBank/DDBJ whole genome shotgun (WGS) entry which is preliminary data.</text>
</comment>
<reference evidence="1 2" key="1">
    <citation type="submission" date="2019-06" db="EMBL/GenBank/DDBJ databases">
        <title>Discovery of a novel chromosome fission-fusion reversal in muntjac.</title>
        <authorList>
            <person name="Mudd A.B."/>
            <person name="Bredeson J.V."/>
            <person name="Baum R."/>
            <person name="Hockemeyer D."/>
            <person name="Rokhsar D.S."/>
        </authorList>
    </citation>
    <scope>NUCLEOTIDE SEQUENCE [LARGE SCALE GENOMIC DNA]</scope>
    <source>
        <strain evidence="1">UTSW_UCB_Mm</strain>
        <tissue evidence="1">Fibroblast cell line</tissue>
    </source>
</reference>
<proteinExistence type="predicted"/>
<dbReference type="GO" id="GO:0005634">
    <property type="term" value="C:nucleus"/>
    <property type="evidence" value="ECO:0007669"/>
    <property type="project" value="TreeGrafter"/>
</dbReference>
<dbReference type="Pfam" id="PF15079">
    <property type="entry name" value="Tsc35"/>
    <property type="match status" value="1"/>
</dbReference>
<keyword evidence="2" id="KW-1185">Reference proteome</keyword>
<protein>
    <submittedName>
        <fullName evidence="1">Uncharacterized protein</fullName>
    </submittedName>
</protein>
<sequence>NYRKQCLERILIMRNWKEIYQKDDSDRDSRETANLKEKMMEISLKYEFEEMQKDMDEKMDVLINIQKNSKFPFRRGLKMQQDLRLIGKTDTDPQLPLRKMDGAGRAPLSLQKKMVALQQPKDPMDSLHRCDSCFEKRLLCTPQNSYDQGKVPYHAWASFSPLASGPAF</sequence>
<accession>A0A5N3V9H6</accession>
<dbReference type="InterPro" id="IPR027874">
    <property type="entry name" value="Tex35"/>
</dbReference>
<evidence type="ECO:0000313" key="2">
    <source>
        <dbReference type="Proteomes" id="UP000326458"/>
    </source>
</evidence>
<name>A0A5N3V9H6_MUNMU</name>
<organism evidence="1 2">
    <name type="scientific">Muntiacus muntjak</name>
    <name type="common">Barking deer</name>
    <name type="synonym">Indian muntjac</name>
    <dbReference type="NCBI Taxonomy" id="9888"/>
    <lineage>
        <taxon>Eukaryota</taxon>
        <taxon>Metazoa</taxon>
        <taxon>Chordata</taxon>
        <taxon>Craniata</taxon>
        <taxon>Vertebrata</taxon>
        <taxon>Euteleostomi</taxon>
        <taxon>Mammalia</taxon>
        <taxon>Eutheria</taxon>
        <taxon>Laurasiatheria</taxon>
        <taxon>Artiodactyla</taxon>
        <taxon>Ruminantia</taxon>
        <taxon>Pecora</taxon>
        <taxon>Cervidae</taxon>
        <taxon>Muntiacinae</taxon>
        <taxon>Muntiacus</taxon>
    </lineage>
</organism>
<dbReference type="Proteomes" id="UP000326458">
    <property type="component" value="Unassembled WGS sequence"/>
</dbReference>
<gene>
    <name evidence="1" type="ORF">FD754_022701</name>
</gene>
<feature type="non-terminal residue" evidence="1">
    <location>
        <position position="1"/>
    </location>
</feature>